<evidence type="ECO:0000256" key="3">
    <source>
        <dbReference type="ARBA" id="ARBA00004763"/>
    </source>
</evidence>
<dbReference type="GO" id="GO:0046654">
    <property type="term" value="P:tetrahydrofolate biosynthetic process"/>
    <property type="evidence" value="ECO:0007669"/>
    <property type="project" value="UniProtKB-UniPathway"/>
</dbReference>
<organism evidence="15 16">
    <name type="scientific">Clostridium niameyense</name>
    <dbReference type="NCBI Taxonomy" id="1622073"/>
    <lineage>
        <taxon>Bacteria</taxon>
        <taxon>Bacillati</taxon>
        <taxon>Bacillota</taxon>
        <taxon>Clostridia</taxon>
        <taxon>Eubacteriales</taxon>
        <taxon>Clostridiaceae</taxon>
        <taxon>Clostridium</taxon>
    </lineage>
</organism>
<dbReference type="InterPro" id="IPR045031">
    <property type="entry name" value="DHP_synth-like"/>
</dbReference>
<dbReference type="GO" id="GO:0004156">
    <property type="term" value="F:dihydropteroate synthase activity"/>
    <property type="evidence" value="ECO:0007669"/>
    <property type="project" value="UniProtKB-EC"/>
</dbReference>
<comment type="cofactor">
    <cofactor evidence="2">
        <name>Mg(2+)</name>
        <dbReference type="ChEBI" id="CHEBI:18420"/>
    </cofactor>
</comment>
<dbReference type="InterPro" id="IPR011005">
    <property type="entry name" value="Dihydropteroate_synth-like_sf"/>
</dbReference>
<evidence type="ECO:0000256" key="8">
    <source>
        <dbReference type="ARBA" id="ARBA00022679"/>
    </source>
</evidence>
<evidence type="ECO:0000256" key="6">
    <source>
        <dbReference type="ARBA" id="ARBA00012458"/>
    </source>
</evidence>
<dbReference type="PANTHER" id="PTHR20941">
    <property type="entry name" value="FOLATE SYNTHESIS PROTEINS"/>
    <property type="match status" value="1"/>
</dbReference>
<comment type="catalytic activity">
    <reaction evidence="1">
        <text>(7,8-dihydropterin-6-yl)methyl diphosphate + 4-aminobenzoate = 7,8-dihydropteroate + diphosphate</text>
        <dbReference type="Rhea" id="RHEA:19949"/>
        <dbReference type="ChEBI" id="CHEBI:17836"/>
        <dbReference type="ChEBI" id="CHEBI:17839"/>
        <dbReference type="ChEBI" id="CHEBI:33019"/>
        <dbReference type="ChEBI" id="CHEBI:72950"/>
        <dbReference type="EC" id="2.5.1.15"/>
    </reaction>
</comment>
<dbReference type="EC" id="2.5.1.15" evidence="6"/>
<evidence type="ECO:0000256" key="4">
    <source>
        <dbReference type="ARBA" id="ARBA00009503"/>
    </source>
</evidence>
<evidence type="ECO:0000256" key="12">
    <source>
        <dbReference type="ARBA" id="ARBA00030193"/>
    </source>
</evidence>
<evidence type="ECO:0000256" key="9">
    <source>
        <dbReference type="ARBA" id="ARBA00022723"/>
    </source>
</evidence>
<dbReference type="GO" id="GO:0046872">
    <property type="term" value="F:metal ion binding"/>
    <property type="evidence" value="ECO:0007669"/>
    <property type="project" value="UniProtKB-KW"/>
</dbReference>
<gene>
    <name evidence="15" type="primary">folP</name>
    <name evidence="15" type="ORF">FDF74_07310</name>
</gene>
<evidence type="ECO:0000256" key="1">
    <source>
        <dbReference type="ARBA" id="ARBA00000012"/>
    </source>
</evidence>
<accession>A0A6M0RBT1</accession>
<evidence type="ECO:0000256" key="10">
    <source>
        <dbReference type="ARBA" id="ARBA00022842"/>
    </source>
</evidence>
<reference evidence="15 16" key="1">
    <citation type="submission" date="2019-04" db="EMBL/GenBank/DDBJ databases">
        <title>Genome sequencing of Clostridium botulinum Groups I-IV and Clostridium butyricum.</title>
        <authorList>
            <person name="Brunt J."/>
            <person name="Van Vliet A.H.M."/>
            <person name="Stringer S.C."/>
            <person name="Carter A.T."/>
            <person name="Peck M.W."/>
        </authorList>
    </citation>
    <scope>NUCLEOTIDE SEQUENCE [LARGE SCALE GENOMIC DNA]</scope>
    <source>
        <strain evidence="15 16">IFR 18/094</strain>
    </source>
</reference>
<comment type="similarity">
    <text evidence="4">Belongs to the DHPS family.</text>
</comment>
<dbReference type="InterPro" id="IPR006390">
    <property type="entry name" value="DHP_synth_dom"/>
</dbReference>
<dbReference type="PROSITE" id="PS00793">
    <property type="entry name" value="DHPS_2"/>
    <property type="match status" value="1"/>
</dbReference>
<dbReference type="RefSeq" id="WP_163249157.1">
    <property type="nucleotide sequence ID" value="NZ_SXDP01000004.1"/>
</dbReference>
<comment type="subunit">
    <text evidence="5">Homodimer.</text>
</comment>
<evidence type="ECO:0000313" key="16">
    <source>
        <dbReference type="Proteomes" id="UP000473885"/>
    </source>
</evidence>
<dbReference type="FunFam" id="3.20.20.20:FF:000004">
    <property type="entry name" value="Dihydropteroate synthase"/>
    <property type="match status" value="1"/>
</dbReference>
<protein>
    <recommendedName>
        <fullName evidence="7">Dihydropteroate synthase</fullName>
        <ecNumber evidence="6">2.5.1.15</ecNumber>
    </recommendedName>
    <alternativeName>
        <fullName evidence="12">Dihydropteroate pyrophosphorylase</fullName>
    </alternativeName>
</protein>
<dbReference type="PANTHER" id="PTHR20941:SF1">
    <property type="entry name" value="FOLIC ACID SYNTHESIS PROTEIN FOL1"/>
    <property type="match status" value="1"/>
</dbReference>
<evidence type="ECO:0000256" key="11">
    <source>
        <dbReference type="ARBA" id="ARBA00022909"/>
    </source>
</evidence>
<evidence type="ECO:0000256" key="13">
    <source>
        <dbReference type="ARBA" id="ARBA00053449"/>
    </source>
</evidence>
<keyword evidence="11" id="KW-0289">Folate biosynthesis</keyword>
<dbReference type="GO" id="GO:0046656">
    <property type="term" value="P:folic acid biosynthetic process"/>
    <property type="evidence" value="ECO:0007669"/>
    <property type="project" value="UniProtKB-KW"/>
</dbReference>
<comment type="pathway">
    <text evidence="3">Cofactor biosynthesis; tetrahydrofolate biosynthesis; 7,8-dihydrofolate from 2-amino-4-hydroxy-6-hydroxymethyl-7,8-dihydropteridine diphosphate and 4-aminobenzoate: step 1/2.</text>
</comment>
<dbReference type="CDD" id="cd00739">
    <property type="entry name" value="DHPS"/>
    <property type="match status" value="1"/>
</dbReference>
<sequence>MVNLIIKLNEKSFPEEFHKIGVHSASVNIFLNKNNIIPLKIFDVQSPAANIIKQELIALGGDCAVNKHCIDCKVETSDIILLGTCRQYRKLIEKIRNMTFFKIPKIIEELEDYFINKNKELRTVLCDGRIINYEKMKVMGIINCTPDSFYDGSRKQTMEETLKTAEKMLNQGADILDVGGESTRPGSDPVSEDEEIRRVVPVIKAIKEKFKDCIISIDTYRANTAREAIKAGADIVNDISAMKFDSNMANIVKEYNVPIILMHTKGKPKDMQVNPTYNDLMKEVLEYFNERLEYAKSNGISEDKIILDPGIGFGKTLEHNLKLMNRISELKSFNLPVLLAASRKSTIGKVLGDIPTEERLEGTIALSCLAVEEGLQMIRVHDVQENIKAIRMLEAVRCI</sequence>
<evidence type="ECO:0000313" key="15">
    <source>
        <dbReference type="EMBL" id="NEZ47019.1"/>
    </source>
</evidence>
<proteinExistence type="inferred from homology"/>
<keyword evidence="16" id="KW-1185">Reference proteome</keyword>
<evidence type="ECO:0000256" key="7">
    <source>
        <dbReference type="ARBA" id="ARBA00016919"/>
    </source>
</evidence>
<dbReference type="InterPro" id="IPR000489">
    <property type="entry name" value="Pterin-binding_dom"/>
</dbReference>
<comment type="caution">
    <text evidence="15">The sequence shown here is derived from an EMBL/GenBank/DDBJ whole genome shotgun (WGS) entry which is preliminary data.</text>
</comment>
<name>A0A6M0RBT1_9CLOT</name>
<dbReference type="Gene3D" id="3.20.20.20">
    <property type="entry name" value="Dihydropteroate synthase-like"/>
    <property type="match status" value="1"/>
</dbReference>
<keyword evidence="10" id="KW-0460">Magnesium</keyword>
<dbReference type="EMBL" id="SXDP01000004">
    <property type="protein sequence ID" value="NEZ47019.1"/>
    <property type="molecule type" value="Genomic_DNA"/>
</dbReference>
<dbReference type="SUPFAM" id="SSF51717">
    <property type="entry name" value="Dihydropteroate synthetase-like"/>
    <property type="match status" value="1"/>
</dbReference>
<dbReference type="PROSITE" id="PS50972">
    <property type="entry name" value="PTERIN_BINDING"/>
    <property type="match status" value="1"/>
</dbReference>
<comment type="function">
    <text evidence="13">Catalyzes the condensation of para-aminobenzoate (pABA) with 6-hydroxymethyl-7,8-dihydropterin diphosphate (DHPt-PP) to form 7,8-dihydropteroate (H2Pte), the immediate precursor of folate derivatives.</text>
</comment>
<dbReference type="NCBIfam" id="TIGR01496">
    <property type="entry name" value="DHPS"/>
    <property type="match status" value="1"/>
</dbReference>
<dbReference type="PROSITE" id="PS00792">
    <property type="entry name" value="DHPS_1"/>
    <property type="match status" value="1"/>
</dbReference>
<dbReference type="Pfam" id="PF00809">
    <property type="entry name" value="Pterin_bind"/>
    <property type="match status" value="1"/>
</dbReference>
<dbReference type="AlphaFoldDB" id="A0A6M0RBT1"/>
<keyword evidence="8 15" id="KW-0808">Transferase</keyword>
<dbReference type="GO" id="GO:0005829">
    <property type="term" value="C:cytosol"/>
    <property type="evidence" value="ECO:0007669"/>
    <property type="project" value="TreeGrafter"/>
</dbReference>
<dbReference type="UniPathway" id="UPA00077">
    <property type="reaction ID" value="UER00156"/>
</dbReference>
<evidence type="ECO:0000256" key="5">
    <source>
        <dbReference type="ARBA" id="ARBA00011738"/>
    </source>
</evidence>
<feature type="domain" description="Pterin-binding" evidence="14">
    <location>
        <begin position="136"/>
        <end position="391"/>
    </location>
</feature>
<dbReference type="Proteomes" id="UP000473885">
    <property type="component" value="Unassembled WGS sequence"/>
</dbReference>
<evidence type="ECO:0000259" key="14">
    <source>
        <dbReference type="PROSITE" id="PS50972"/>
    </source>
</evidence>
<keyword evidence="9" id="KW-0479">Metal-binding</keyword>
<evidence type="ECO:0000256" key="2">
    <source>
        <dbReference type="ARBA" id="ARBA00001946"/>
    </source>
</evidence>